<reference evidence="1" key="1">
    <citation type="submission" date="2021-02" db="EMBL/GenBank/DDBJ databases">
        <authorList>
            <consortium name="DOE Joint Genome Institute"/>
            <person name="Ahrendt S."/>
            <person name="Looney B.P."/>
            <person name="Miyauchi S."/>
            <person name="Morin E."/>
            <person name="Drula E."/>
            <person name="Courty P.E."/>
            <person name="Chicoki N."/>
            <person name="Fauchery L."/>
            <person name="Kohler A."/>
            <person name="Kuo A."/>
            <person name="Labutti K."/>
            <person name="Pangilinan J."/>
            <person name="Lipzen A."/>
            <person name="Riley R."/>
            <person name="Andreopoulos W."/>
            <person name="He G."/>
            <person name="Johnson J."/>
            <person name="Barry K.W."/>
            <person name="Grigoriev I.V."/>
            <person name="Nagy L."/>
            <person name="Hibbett D."/>
            <person name="Henrissat B."/>
            <person name="Matheny P.B."/>
            <person name="Labbe J."/>
            <person name="Martin F."/>
        </authorList>
    </citation>
    <scope>NUCLEOTIDE SEQUENCE</scope>
    <source>
        <strain evidence="1">FP105234-sp</strain>
    </source>
</reference>
<reference evidence="1" key="2">
    <citation type="journal article" date="2022" name="New Phytol.">
        <title>Evolutionary transition to the ectomycorrhizal habit in the genomes of a hyperdiverse lineage of mushroom-forming fungi.</title>
        <authorList>
            <person name="Looney B."/>
            <person name="Miyauchi S."/>
            <person name="Morin E."/>
            <person name="Drula E."/>
            <person name="Courty P.E."/>
            <person name="Kohler A."/>
            <person name="Kuo A."/>
            <person name="LaButti K."/>
            <person name="Pangilinan J."/>
            <person name="Lipzen A."/>
            <person name="Riley R."/>
            <person name="Andreopoulos W."/>
            <person name="He G."/>
            <person name="Johnson J."/>
            <person name="Nolan M."/>
            <person name="Tritt A."/>
            <person name="Barry K.W."/>
            <person name="Grigoriev I.V."/>
            <person name="Nagy L.G."/>
            <person name="Hibbett D."/>
            <person name="Henrissat B."/>
            <person name="Matheny P.B."/>
            <person name="Labbe J."/>
            <person name="Martin F.M."/>
        </authorList>
    </citation>
    <scope>NUCLEOTIDE SEQUENCE</scope>
    <source>
        <strain evidence="1">FP105234-sp</strain>
    </source>
</reference>
<keyword evidence="2" id="KW-1185">Reference proteome</keyword>
<gene>
    <name evidence="1" type="ORF">FA95DRAFT_1604310</name>
</gene>
<dbReference type="EMBL" id="MU275872">
    <property type="protein sequence ID" value="KAI0049492.1"/>
    <property type="molecule type" value="Genomic_DNA"/>
</dbReference>
<evidence type="ECO:0000313" key="2">
    <source>
        <dbReference type="Proteomes" id="UP000814033"/>
    </source>
</evidence>
<evidence type="ECO:0000313" key="1">
    <source>
        <dbReference type="EMBL" id="KAI0049492.1"/>
    </source>
</evidence>
<dbReference type="Proteomes" id="UP000814033">
    <property type="component" value="Unassembled WGS sequence"/>
</dbReference>
<accession>A0ACB8S054</accession>
<sequence length="210" mass="24246">MSPTCHSTFYMHDELYVFQVEDVLFRVHGHFLKKNSQYFKRLCAGDFWSIDAADGSEEHPYRLEGITVAQFESLCIFFYRSMNDNFRMSSEQWIALLTVSHKYHFTDAEKRATHEVYSYDPPLEPVIQIRIAEQHKVAAKFFVPALKLLVARAHPLRQGEVAQISNTMVAKIVEARELYLRKTAGVFGSSGNSTADSVVRQVWREAFLED</sequence>
<comment type="caution">
    <text evidence="1">The sequence shown here is derived from an EMBL/GenBank/DDBJ whole genome shotgun (WGS) entry which is preliminary data.</text>
</comment>
<organism evidence="1 2">
    <name type="scientific">Auriscalpium vulgare</name>
    <dbReference type="NCBI Taxonomy" id="40419"/>
    <lineage>
        <taxon>Eukaryota</taxon>
        <taxon>Fungi</taxon>
        <taxon>Dikarya</taxon>
        <taxon>Basidiomycota</taxon>
        <taxon>Agaricomycotina</taxon>
        <taxon>Agaricomycetes</taxon>
        <taxon>Russulales</taxon>
        <taxon>Auriscalpiaceae</taxon>
        <taxon>Auriscalpium</taxon>
    </lineage>
</organism>
<protein>
    <submittedName>
        <fullName evidence="1">Uncharacterized protein</fullName>
    </submittedName>
</protein>
<name>A0ACB8S054_9AGAM</name>
<proteinExistence type="predicted"/>